<accession>A0A438BUM1</accession>
<feature type="compositionally biased region" description="Basic and acidic residues" evidence="1">
    <location>
        <begin position="270"/>
        <end position="283"/>
    </location>
</feature>
<evidence type="ECO:0000313" key="3">
    <source>
        <dbReference type="Proteomes" id="UP000288805"/>
    </source>
</evidence>
<reference evidence="2 3" key="1">
    <citation type="journal article" date="2018" name="PLoS Genet.">
        <title>Population sequencing reveals clonal diversity and ancestral inbreeding in the grapevine cultivar Chardonnay.</title>
        <authorList>
            <person name="Roach M.J."/>
            <person name="Johnson D.L."/>
            <person name="Bohlmann J."/>
            <person name="van Vuuren H.J."/>
            <person name="Jones S.J."/>
            <person name="Pretorius I.S."/>
            <person name="Schmidt S.A."/>
            <person name="Borneman A.R."/>
        </authorList>
    </citation>
    <scope>NUCLEOTIDE SEQUENCE [LARGE SCALE GENOMIC DNA]</scope>
    <source>
        <strain evidence="3">cv. Chardonnay</strain>
        <tissue evidence="2">Leaf</tissue>
    </source>
</reference>
<sequence>MLKVLVERKTFLIRLEGKQGGEWCSITEISRGSVFALGFEKEAVEWLVDYLTKALALKSHMGFNKKFRGKCRVHLMEVGLQQPWKRLGEYKTCVIFFVGGPLSNVLEKGRNIRWESWPHNYEGSMHRSYAKVVSDEGPEEISGEKLREERRWKIKVRERNIIQLRRWSPKENAEIDGKFKEGWIELRGLPFHLWARLKIAMRDKAILPALLEVSDGDWVFTVVVVVVGDEEGRRGGEKGESTRVAGASHSGTDGGKREESGRSTAGGRCHVGEDNRQRKEGEKGKAMITSAGKCDKGYQLPSQSCLKTDRMDGIEATEEERWAGEDEAITDVGCRACERKAQSLARPGLSAVIRGCKLKGPMGLGLSPEGLTPFETGRRYARKKTLLLTIKKGKPDPGPLEVQSEQSSEEEGAAQFKKMWSTFFPPSSRARWGNRCSSEPISRGKTKVDSEGDSRGRRFRCQISGEKEV</sequence>
<feature type="compositionally biased region" description="Basic and acidic residues" evidence="1">
    <location>
        <begin position="446"/>
        <end position="456"/>
    </location>
</feature>
<dbReference type="EMBL" id="QGNW01002614">
    <property type="protein sequence ID" value="RVW14666.1"/>
    <property type="molecule type" value="Genomic_DNA"/>
</dbReference>
<dbReference type="Proteomes" id="UP000288805">
    <property type="component" value="Unassembled WGS sequence"/>
</dbReference>
<comment type="caution">
    <text evidence="2">The sequence shown here is derived from an EMBL/GenBank/DDBJ whole genome shotgun (WGS) entry which is preliminary data.</text>
</comment>
<proteinExistence type="predicted"/>
<evidence type="ECO:0000256" key="1">
    <source>
        <dbReference type="SAM" id="MobiDB-lite"/>
    </source>
</evidence>
<dbReference type="AlphaFoldDB" id="A0A438BUM1"/>
<name>A0A438BUM1_VITVI</name>
<organism evidence="2 3">
    <name type="scientific">Vitis vinifera</name>
    <name type="common">Grape</name>
    <dbReference type="NCBI Taxonomy" id="29760"/>
    <lineage>
        <taxon>Eukaryota</taxon>
        <taxon>Viridiplantae</taxon>
        <taxon>Streptophyta</taxon>
        <taxon>Embryophyta</taxon>
        <taxon>Tracheophyta</taxon>
        <taxon>Spermatophyta</taxon>
        <taxon>Magnoliopsida</taxon>
        <taxon>eudicotyledons</taxon>
        <taxon>Gunneridae</taxon>
        <taxon>Pentapetalae</taxon>
        <taxon>rosids</taxon>
        <taxon>Vitales</taxon>
        <taxon>Vitaceae</taxon>
        <taxon>Viteae</taxon>
        <taxon>Vitis</taxon>
    </lineage>
</organism>
<feature type="region of interest" description="Disordered" evidence="1">
    <location>
        <begin position="427"/>
        <end position="469"/>
    </location>
</feature>
<feature type="region of interest" description="Disordered" evidence="1">
    <location>
        <begin position="393"/>
        <end position="414"/>
    </location>
</feature>
<gene>
    <name evidence="2" type="ORF">CK203_085447</name>
</gene>
<evidence type="ECO:0008006" key="4">
    <source>
        <dbReference type="Google" id="ProtNLM"/>
    </source>
</evidence>
<evidence type="ECO:0000313" key="2">
    <source>
        <dbReference type="EMBL" id="RVW14666.1"/>
    </source>
</evidence>
<feature type="compositionally biased region" description="Basic and acidic residues" evidence="1">
    <location>
        <begin position="232"/>
        <end position="241"/>
    </location>
</feature>
<feature type="region of interest" description="Disordered" evidence="1">
    <location>
        <begin position="232"/>
        <end position="283"/>
    </location>
</feature>
<protein>
    <recommendedName>
        <fullName evidence="4">DUF4283 domain-containing protein</fullName>
    </recommendedName>
</protein>